<dbReference type="Proteomes" id="UP000887013">
    <property type="component" value="Unassembled WGS sequence"/>
</dbReference>
<name>A0A8X6QAF0_NEPPI</name>
<evidence type="ECO:0000256" key="3">
    <source>
        <dbReference type="ARBA" id="ARBA00022771"/>
    </source>
</evidence>
<dbReference type="GO" id="GO:0008270">
    <property type="term" value="F:zinc ion binding"/>
    <property type="evidence" value="ECO:0007669"/>
    <property type="project" value="UniProtKB-KW"/>
</dbReference>
<sequence length="252" mass="28714">MEQDSINKSLYKNYNHVYENQPISNSYSYEQSKVKRCNASKQIVSCNEFILPPFGYASPLKVTSYNIPPDPIYSVQDILTGNNLSNTPLPQQVTDNCSNFSTFSPTTVSSAYERSQEILDGSSSNVFSNNTTCVPPKSMYDCFDGGAMDYGMALSIHVPEIHFFEDLKLHETDQTNLSEESWKDLTSHMASFNSFLKCVICSKEFSTEDNLQKHLFIHNRENKYECEKCFKKFPTKADLQNHLPINNAEKKV</sequence>
<feature type="domain" description="C2H2-type" evidence="6">
    <location>
        <begin position="196"/>
        <end position="223"/>
    </location>
</feature>
<proteinExistence type="predicted"/>
<evidence type="ECO:0000256" key="1">
    <source>
        <dbReference type="ARBA" id="ARBA00022723"/>
    </source>
</evidence>
<keyword evidence="1" id="KW-0479">Metal-binding</keyword>
<reference evidence="7" key="1">
    <citation type="submission" date="2020-08" db="EMBL/GenBank/DDBJ databases">
        <title>Multicomponent nature underlies the extraordinary mechanical properties of spider dragline silk.</title>
        <authorList>
            <person name="Kono N."/>
            <person name="Nakamura H."/>
            <person name="Mori M."/>
            <person name="Yoshida Y."/>
            <person name="Ohtoshi R."/>
            <person name="Malay A.D."/>
            <person name="Moran D.A.P."/>
            <person name="Tomita M."/>
            <person name="Numata K."/>
            <person name="Arakawa K."/>
        </authorList>
    </citation>
    <scope>NUCLEOTIDE SEQUENCE</scope>
</reference>
<dbReference type="PROSITE" id="PS50157">
    <property type="entry name" value="ZINC_FINGER_C2H2_2"/>
    <property type="match status" value="2"/>
</dbReference>
<feature type="non-terminal residue" evidence="7">
    <location>
        <position position="252"/>
    </location>
</feature>
<dbReference type="PANTHER" id="PTHR24379:SF121">
    <property type="entry name" value="C2H2-TYPE DOMAIN-CONTAINING PROTEIN"/>
    <property type="match status" value="1"/>
</dbReference>
<dbReference type="Pfam" id="PF00096">
    <property type="entry name" value="zf-C2H2"/>
    <property type="match status" value="2"/>
</dbReference>
<keyword evidence="3 5" id="KW-0863">Zinc-finger</keyword>
<dbReference type="EMBL" id="BMAW01028693">
    <property type="protein sequence ID" value="GFU08617.1"/>
    <property type="molecule type" value="Genomic_DNA"/>
</dbReference>
<evidence type="ECO:0000313" key="7">
    <source>
        <dbReference type="EMBL" id="GFU08617.1"/>
    </source>
</evidence>
<feature type="domain" description="C2H2-type" evidence="6">
    <location>
        <begin position="224"/>
        <end position="251"/>
    </location>
</feature>
<evidence type="ECO:0000259" key="6">
    <source>
        <dbReference type="PROSITE" id="PS50157"/>
    </source>
</evidence>
<organism evidence="7 8">
    <name type="scientific">Nephila pilipes</name>
    <name type="common">Giant wood spider</name>
    <name type="synonym">Nephila maculata</name>
    <dbReference type="NCBI Taxonomy" id="299642"/>
    <lineage>
        <taxon>Eukaryota</taxon>
        <taxon>Metazoa</taxon>
        <taxon>Ecdysozoa</taxon>
        <taxon>Arthropoda</taxon>
        <taxon>Chelicerata</taxon>
        <taxon>Arachnida</taxon>
        <taxon>Araneae</taxon>
        <taxon>Araneomorphae</taxon>
        <taxon>Entelegynae</taxon>
        <taxon>Araneoidea</taxon>
        <taxon>Nephilidae</taxon>
        <taxon>Nephila</taxon>
    </lineage>
</organism>
<accession>A0A8X6QAF0</accession>
<dbReference type="InterPro" id="IPR036236">
    <property type="entry name" value="Znf_C2H2_sf"/>
</dbReference>
<dbReference type="SUPFAM" id="SSF57667">
    <property type="entry name" value="beta-beta-alpha zinc fingers"/>
    <property type="match status" value="1"/>
</dbReference>
<dbReference type="PROSITE" id="PS00028">
    <property type="entry name" value="ZINC_FINGER_C2H2_1"/>
    <property type="match status" value="1"/>
</dbReference>
<dbReference type="PANTHER" id="PTHR24379">
    <property type="entry name" value="KRAB AND ZINC FINGER DOMAIN-CONTAINING"/>
    <property type="match status" value="1"/>
</dbReference>
<gene>
    <name evidence="7" type="ORF">NPIL_29891</name>
</gene>
<evidence type="ECO:0000256" key="4">
    <source>
        <dbReference type="ARBA" id="ARBA00022833"/>
    </source>
</evidence>
<dbReference type="Gene3D" id="3.30.160.60">
    <property type="entry name" value="Classic Zinc Finger"/>
    <property type="match status" value="2"/>
</dbReference>
<comment type="caution">
    <text evidence="7">The sequence shown here is derived from an EMBL/GenBank/DDBJ whole genome shotgun (WGS) entry which is preliminary data.</text>
</comment>
<dbReference type="OrthoDB" id="10004641at2759"/>
<keyword evidence="8" id="KW-1185">Reference proteome</keyword>
<keyword evidence="4" id="KW-0862">Zinc</keyword>
<evidence type="ECO:0000313" key="8">
    <source>
        <dbReference type="Proteomes" id="UP000887013"/>
    </source>
</evidence>
<dbReference type="AlphaFoldDB" id="A0A8X6QAF0"/>
<keyword evidence="2" id="KW-0677">Repeat</keyword>
<dbReference type="SMART" id="SM00355">
    <property type="entry name" value="ZnF_C2H2"/>
    <property type="match status" value="2"/>
</dbReference>
<dbReference type="InterPro" id="IPR013087">
    <property type="entry name" value="Znf_C2H2_type"/>
</dbReference>
<evidence type="ECO:0000256" key="5">
    <source>
        <dbReference type="PROSITE-ProRule" id="PRU00042"/>
    </source>
</evidence>
<protein>
    <recommendedName>
        <fullName evidence="6">C2H2-type domain-containing protein</fullName>
    </recommendedName>
</protein>
<evidence type="ECO:0000256" key="2">
    <source>
        <dbReference type="ARBA" id="ARBA00022737"/>
    </source>
</evidence>